<dbReference type="Gene3D" id="2.60.40.10">
    <property type="entry name" value="Immunoglobulins"/>
    <property type="match status" value="1"/>
</dbReference>
<dbReference type="GO" id="GO:0004135">
    <property type="term" value="F:amylo-alpha-1,6-glucosidase activity"/>
    <property type="evidence" value="ECO:0007669"/>
    <property type="project" value="InterPro"/>
</dbReference>
<proteinExistence type="inferred from homology"/>
<evidence type="ECO:0000256" key="1">
    <source>
        <dbReference type="ARBA" id="ARBA00008061"/>
    </source>
</evidence>
<dbReference type="InterPro" id="IPR044505">
    <property type="entry name" value="GlgX_Isoamylase_N_E_set"/>
</dbReference>
<dbReference type="InterPro" id="IPR006047">
    <property type="entry name" value="GH13_cat_dom"/>
</dbReference>
<dbReference type="EC" id="3.2.1.-" evidence="4"/>
<protein>
    <submittedName>
        <fullName evidence="4">Glycogen debranching enzyme</fullName>
        <ecNumber evidence="4">3.2.1.-</ecNumber>
    </submittedName>
</protein>
<dbReference type="SUPFAM" id="SSF81296">
    <property type="entry name" value="E set domains"/>
    <property type="match status" value="1"/>
</dbReference>
<evidence type="ECO:0000259" key="3">
    <source>
        <dbReference type="SMART" id="SM00642"/>
    </source>
</evidence>
<dbReference type="InterPro" id="IPR017853">
    <property type="entry name" value="GH"/>
</dbReference>
<dbReference type="AlphaFoldDB" id="A0A1X6X4Y6"/>
<dbReference type="InterPro" id="IPR011837">
    <property type="entry name" value="Glycogen_debranch_GlgX"/>
</dbReference>
<organism evidence="4 5">
    <name type="scientific">Brachybacterium nesterenkovii</name>
    <dbReference type="NCBI Taxonomy" id="47847"/>
    <lineage>
        <taxon>Bacteria</taxon>
        <taxon>Bacillati</taxon>
        <taxon>Actinomycetota</taxon>
        <taxon>Actinomycetes</taxon>
        <taxon>Micrococcales</taxon>
        <taxon>Dermabacteraceae</taxon>
        <taxon>Brachybacterium</taxon>
    </lineage>
</organism>
<dbReference type="CDD" id="cd11326">
    <property type="entry name" value="AmyAc_Glg_debranch"/>
    <property type="match status" value="1"/>
</dbReference>
<gene>
    <name evidence="4" type="ORF">FM110_10660</name>
</gene>
<dbReference type="SMART" id="SM00642">
    <property type="entry name" value="Aamy"/>
    <property type="match status" value="1"/>
</dbReference>
<dbReference type="Proteomes" id="UP000195981">
    <property type="component" value="Unassembled WGS sequence"/>
</dbReference>
<feature type="domain" description="Glycosyl hydrolase family 13 catalytic" evidence="3">
    <location>
        <begin position="125"/>
        <end position="570"/>
    </location>
</feature>
<evidence type="ECO:0000313" key="4">
    <source>
        <dbReference type="EMBL" id="SLM93932.1"/>
    </source>
</evidence>
<name>A0A1X6X4Y6_9MICO</name>
<sequence>MRRGSSEQRIRLTRYDGGMWWDEVEGMTPGTRYGLRVHGPWDPQRARFHNSARLLLDPRGTGISHASPLLSSMFAHEVDALLRPADGMQRPAEDDNADDAVWSVVVPPLEETLREEPLRTPWTATVVYEAHVRGLTMLHPDLPPELRGTYAGLGHRVMTDYLRDLGVTAIELLPIHAIMDEPHLTRLALTNYWGYSTLSYFAPHPGYATRRAQEAGAAAVRDEVRSMVRSLHAAGIEVICDVVYNHTAEGGADGPSLSLRGLDAQDHYWTDHGAFVDFTGTGNSLNMRSGHVVDLIVSSLRHWVREYGIDGFRFDLAATLGRDDRGFRSDHPLLRAITTDEVLRGVKLIAEPWDVGGYGWQTGSFPPPFAEWNDAFRNDVRSFWLEDPARRVRTGTTQIGGVRDIATRLAGSADVFTRHDPQGLPPGQHLRAPWASLNYVTAHDGFTLADLTTYEGKRNEANGEDGRDGTDDNRSWNHGIEGPLGPAEIAASEQAAEVARHRRRTARSLMATLLLSAGTPMITAGDEALRTQQGNNNAYCQDNRISWVDWERDEHQRAMYAATRDLLALRRRFSRLRPATFLGDADPERPERDQIAWFGADGEPMRHGDWLDPDRHTLQMLRPGPAAVGHVVLVVNGSVGTELVRGPAAPWSGRGAELLFASCEEELELGEDPDEPGRPLLHLPGGTLAVLLVHGTAGVEDRLG</sequence>
<accession>A0A1X6X4Y6</accession>
<reference evidence="4 5" key="1">
    <citation type="submission" date="2017-02" db="EMBL/GenBank/DDBJ databases">
        <authorList>
            <person name="Peterson S.W."/>
        </authorList>
    </citation>
    <scope>NUCLEOTIDE SEQUENCE [LARGE SCALE GENOMIC DNA]</scope>
    <source>
        <strain evidence="4 5">CIP104813</strain>
    </source>
</reference>
<comment type="similarity">
    <text evidence="1">Belongs to the glycosyl hydrolase 13 family.</text>
</comment>
<dbReference type="Pfam" id="PF00128">
    <property type="entry name" value="Alpha-amylase"/>
    <property type="match status" value="1"/>
</dbReference>
<dbReference type="InterPro" id="IPR013783">
    <property type="entry name" value="Ig-like_fold"/>
</dbReference>
<dbReference type="Gene3D" id="3.20.20.80">
    <property type="entry name" value="Glycosidases"/>
    <property type="match status" value="1"/>
</dbReference>
<dbReference type="GO" id="GO:0005980">
    <property type="term" value="P:glycogen catabolic process"/>
    <property type="evidence" value="ECO:0007669"/>
    <property type="project" value="InterPro"/>
</dbReference>
<keyword evidence="4" id="KW-0378">Hydrolase</keyword>
<dbReference type="InterPro" id="IPR014756">
    <property type="entry name" value="Ig_E-set"/>
</dbReference>
<dbReference type="SUPFAM" id="SSF51445">
    <property type="entry name" value="(Trans)glycosidases"/>
    <property type="match status" value="1"/>
</dbReference>
<evidence type="ECO:0000313" key="5">
    <source>
        <dbReference type="Proteomes" id="UP000195981"/>
    </source>
</evidence>
<dbReference type="PANTHER" id="PTHR43002">
    <property type="entry name" value="GLYCOGEN DEBRANCHING ENZYME"/>
    <property type="match status" value="1"/>
</dbReference>
<evidence type="ECO:0000256" key="2">
    <source>
        <dbReference type="SAM" id="MobiDB-lite"/>
    </source>
</evidence>
<feature type="region of interest" description="Disordered" evidence="2">
    <location>
        <begin position="457"/>
        <end position="478"/>
    </location>
</feature>
<feature type="compositionally biased region" description="Basic and acidic residues" evidence="2">
    <location>
        <begin position="457"/>
        <end position="475"/>
    </location>
</feature>
<dbReference type="EMBL" id="FWFG01000093">
    <property type="protein sequence ID" value="SLM93932.1"/>
    <property type="molecule type" value="Genomic_DNA"/>
</dbReference>
<keyword evidence="4" id="KW-0326">Glycosidase</keyword>
<dbReference type="CDD" id="cd02856">
    <property type="entry name" value="E_set_GDE_Isoamylase_N"/>
    <property type="match status" value="1"/>
</dbReference>
<dbReference type="NCBIfam" id="TIGR02100">
    <property type="entry name" value="glgX_debranch"/>
    <property type="match status" value="1"/>
</dbReference>
<keyword evidence="5" id="KW-1185">Reference proteome</keyword>